<accession>A0A0V1AK23</accession>
<dbReference type="OrthoDB" id="5940421at2759"/>
<evidence type="ECO:0000313" key="2">
    <source>
        <dbReference type="Proteomes" id="UP000054653"/>
    </source>
</evidence>
<keyword evidence="2" id="KW-1185">Reference proteome</keyword>
<name>A0A0V1AK23_TRIBR</name>
<dbReference type="Proteomes" id="UP000054653">
    <property type="component" value="Unassembled WGS sequence"/>
</dbReference>
<protein>
    <submittedName>
        <fullName evidence="1">Uncharacterized protein</fullName>
    </submittedName>
</protein>
<dbReference type="EMBL" id="JYDI01002988">
    <property type="protein sequence ID" value="KRY24563.1"/>
    <property type="molecule type" value="Genomic_DNA"/>
</dbReference>
<sequence>MSARAREKSKKLIICKERLNRLFEELDQLCVGLAEVLEIEEQISMIERLFRETDALQVELELSLEEEERRMAEEDWSKYRKGFRERKVRALALQSKGSDCPGR</sequence>
<organism evidence="1 2">
    <name type="scientific">Trichinella britovi</name>
    <name type="common">Parasitic roundworm</name>
    <dbReference type="NCBI Taxonomy" id="45882"/>
    <lineage>
        <taxon>Eukaryota</taxon>
        <taxon>Metazoa</taxon>
        <taxon>Ecdysozoa</taxon>
        <taxon>Nematoda</taxon>
        <taxon>Enoplea</taxon>
        <taxon>Dorylaimia</taxon>
        <taxon>Trichinellida</taxon>
        <taxon>Trichinellidae</taxon>
        <taxon>Trichinella</taxon>
    </lineage>
</organism>
<feature type="non-terminal residue" evidence="1">
    <location>
        <position position="103"/>
    </location>
</feature>
<gene>
    <name evidence="1" type="ORF">T03_8561</name>
</gene>
<proteinExistence type="predicted"/>
<reference evidence="1 2" key="1">
    <citation type="submission" date="2015-01" db="EMBL/GenBank/DDBJ databases">
        <title>Evolution of Trichinella species and genotypes.</title>
        <authorList>
            <person name="Korhonen P.K."/>
            <person name="Edoardo P."/>
            <person name="Giuseppe L.R."/>
            <person name="Gasser R.B."/>
        </authorList>
    </citation>
    <scope>NUCLEOTIDE SEQUENCE [LARGE SCALE GENOMIC DNA]</scope>
    <source>
        <strain evidence="1">ISS120</strain>
    </source>
</reference>
<evidence type="ECO:0000313" key="1">
    <source>
        <dbReference type="EMBL" id="KRY24563.1"/>
    </source>
</evidence>
<comment type="caution">
    <text evidence="1">The sequence shown here is derived from an EMBL/GenBank/DDBJ whole genome shotgun (WGS) entry which is preliminary data.</text>
</comment>
<dbReference type="AlphaFoldDB" id="A0A0V1AK23"/>